<protein>
    <recommendedName>
        <fullName evidence="10">Acyl-CoA dehydrogenase</fullName>
    </recommendedName>
</protein>
<gene>
    <name evidence="8" type="ORF">NW762_013690</name>
</gene>
<evidence type="ECO:0008006" key="10">
    <source>
        <dbReference type="Google" id="ProtNLM"/>
    </source>
</evidence>
<dbReference type="Pfam" id="PF18158">
    <property type="entry name" value="AidB_N"/>
    <property type="match status" value="1"/>
</dbReference>
<dbReference type="PANTHER" id="PTHR42707:SF2">
    <property type="entry name" value="ACD11 DEHYDROGENASE"/>
    <property type="match status" value="1"/>
</dbReference>
<feature type="domain" description="Acyl-CoA oxidase/dehydrogenase middle" evidence="6">
    <location>
        <begin position="224"/>
        <end position="337"/>
    </location>
</feature>
<dbReference type="InterPro" id="IPR009100">
    <property type="entry name" value="AcylCoA_DH/oxidase_NM_dom_sf"/>
</dbReference>
<dbReference type="Proteomes" id="UP001152049">
    <property type="component" value="Unassembled WGS sequence"/>
</dbReference>
<evidence type="ECO:0000256" key="3">
    <source>
        <dbReference type="ARBA" id="ARBA00022827"/>
    </source>
</evidence>
<dbReference type="EMBL" id="JAOQAZ010000043">
    <property type="protein sequence ID" value="KAJ4246339.1"/>
    <property type="molecule type" value="Genomic_DNA"/>
</dbReference>
<evidence type="ECO:0000313" key="8">
    <source>
        <dbReference type="EMBL" id="KAJ4246339.1"/>
    </source>
</evidence>
<sequence length="644" mass="71060">MLQSIQEIQEKTWLTLFKVSKAKQVPTPEIVERRPVVHSSLETPDAKLRPIPRKEDPYRDDVAFSRILDFYLSPEIKKQSETELKLLANAAVSEQVMAWVAEAERCPPQVQHWDSWGEKKDELVTSQGWKYLLQLGTSERLAAIPSLNEEYGGYGRMIQMLKGHLFGPSSATSMFHLILSNGVASLLSTHLHGSKVDGASRALFQHAYERLTSTNGLEGWLSGLWLTERGGGSDLTPTETTATYSPLSTDNNSKDADGFPLGPWVLNGFKWFSTSTEANMAIAIARTSKGLSAFFVPMRRAVTIDGVATTELNGVRVRRLKQKLGTKPLPTAELELNGMRGWLIGKEGKGINEVGIVLNVTRIHLNIGVLGAAGRALSAARSFARVRKVARGTPLSSMPLHMRTLAKSHVTYRAQMMLGFFVTALLARSEKQQLDPPPLLDLVPKSSNDVSCLLRLLGSVVKASSAMDCCGVVQTAMESLGGVGYLENDEMYFNVARLWRDTSSVLIGEGTTDVLATDVVKVMKGKIGSYVMQAYSRWVKSSLPKNDFMAPEVATLSQQWLDLQTAISSNSLEYLTMNGREIMDRVCKLTSGILLVADASRDNDPVAMEVARRWIRPTTFLSGSTVEKELMLDQLIVFGEQRTF</sequence>
<dbReference type="AlphaFoldDB" id="A0A9W8V7B6"/>
<evidence type="ECO:0000313" key="9">
    <source>
        <dbReference type="Proteomes" id="UP001152049"/>
    </source>
</evidence>
<feature type="domain" description="Acyl-CoA dehydrogenase/oxidase C-terminal" evidence="5">
    <location>
        <begin position="348"/>
        <end position="522"/>
    </location>
</feature>
<keyword evidence="9" id="KW-1185">Reference proteome</keyword>
<comment type="similarity">
    <text evidence="1 4">Belongs to the acyl-CoA dehydrogenase family.</text>
</comment>
<dbReference type="OrthoDB" id="10251155at2759"/>
<comment type="caution">
    <text evidence="8">The sequence shown here is derived from an EMBL/GenBank/DDBJ whole genome shotgun (WGS) entry which is preliminary data.</text>
</comment>
<dbReference type="SUPFAM" id="SSF47203">
    <property type="entry name" value="Acyl-CoA dehydrogenase C-terminal domain-like"/>
    <property type="match status" value="1"/>
</dbReference>
<dbReference type="Gene3D" id="1.20.140.10">
    <property type="entry name" value="Butyryl-CoA Dehydrogenase, subunit A, domain 3"/>
    <property type="match status" value="1"/>
</dbReference>
<dbReference type="Pfam" id="PF00441">
    <property type="entry name" value="Acyl-CoA_dh_1"/>
    <property type="match status" value="1"/>
</dbReference>
<dbReference type="InterPro" id="IPR052904">
    <property type="entry name" value="Acyl-CoA_dehydrogenase-like"/>
</dbReference>
<evidence type="ECO:0000259" key="5">
    <source>
        <dbReference type="Pfam" id="PF00441"/>
    </source>
</evidence>
<dbReference type="InterPro" id="IPR009075">
    <property type="entry name" value="AcylCo_DH/oxidase_C"/>
</dbReference>
<feature type="domain" description="Adaptive response protein AidB N-terminal" evidence="7">
    <location>
        <begin position="67"/>
        <end position="149"/>
    </location>
</feature>
<evidence type="ECO:0000256" key="4">
    <source>
        <dbReference type="RuleBase" id="RU362125"/>
    </source>
</evidence>
<reference evidence="8" key="1">
    <citation type="submission" date="2022-09" db="EMBL/GenBank/DDBJ databases">
        <title>Fusarium specimens isolated from Avocado Roots.</title>
        <authorList>
            <person name="Stajich J."/>
            <person name="Roper C."/>
            <person name="Heimlech-Rivalta G."/>
        </authorList>
    </citation>
    <scope>NUCLEOTIDE SEQUENCE</scope>
    <source>
        <strain evidence="8">CF00136</strain>
    </source>
</reference>
<keyword evidence="2 4" id="KW-0285">Flavoprotein</keyword>
<organism evidence="8 9">
    <name type="scientific">Fusarium torreyae</name>
    <dbReference type="NCBI Taxonomy" id="1237075"/>
    <lineage>
        <taxon>Eukaryota</taxon>
        <taxon>Fungi</taxon>
        <taxon>Dikarya</taxon>
        <taxon>Ascomycota</taxon>
        <taxon>Pezizomycotina</taxon>
        <taxon>Sordariomycetes</taxon>
        <taxon>Hypocreomycetidae</taxon>
        <taxon>Hypocreales</taxon>
        <taxon>Nectriaceae</taxon>
        <taxon>Fusarium</taxon>
    </lineage>
</organism>
<dbReference type="InterPro" id="IPR036250">
    <property type="entry name" value="AcylCo_DH-like_C"/>
</dbReference>
<proteinExistence type="inferred from homology"/>
<dbReference type="SUPFAM" id="SSF56645">
    <property type="entry name" value="Acyl-CoA dehydrogenase NM domain-like"/>
    <property type="match status" value="1"/>
</dbReference>
<comment type="cofactor">
    <cofactor evidence="4">
        <name>FAD</name>
        <dbReference type="ChEBI" id="CHEBI:57692"/>
    </cofactor>
</comment>
<evidence type="ECO:0000259" key="6">
    <source>
        <dbReference type="Pfam" id="PF02770"/>
    </source>
</evidence>
<dbReference type="GO" id="GO:0003995">
    <property type="term" value="F:acyl-CoA dehydrogenase activity"/>
    <property type="evidence" value="ECO:0007669"/>
    <property type="project" value="TreeGrafter"/>
</dbReference>
<evidence type="ECO:0000256" key="1">
    <source>
        <dbReference type="ARBA" id="ARBA00009347"/>
    </source>
</evidence>
<dbReference type="InterPro" id="IPR041504">
    <property type="entry name" value="AidB_N"/>
</dbReference>
<name>A0A9W8V7B6_9HYPO</name>
<evidence type="ECO:0000259" key="7">
    <source>
        <dbReference type="Pfam" id="PF18158"/>
    </source>
</evidence>
<accession>A0A9W8V7B6</accession>
<dbReference type="Gene3D" id="6.10.250.600">
    <property type="match status" value="1"/>
</dbReference>
<keyword evidence="3 4" id="KW-0274">FAD</keyword>
<dbReference type="Pfam" id="PF02770">
    <property type="entry name" value="Acyl-CoA_dh_M"/>
    <property type="match status" value="1"/>
</dbReference>
<dbReference type="PANTHER" id="PTHR42707">
    <property type="entry name" value="ACYL-COA DEHYDROGENASE"/>
    <property type="match status" value="1"/>
</dbReference>
<keyword evidence="4" id="KW-0560">Oxidoreductase</keyword>
<dbReference type="Gene3D" id="2.40.110.20">
    <property type="match status" value="1"/>
</dbReference>
<evidence type="ECO:0000256" key="2">
    <source>
        <dbReference type="ARBA" id="ARBA00022630"/>
    </source>
</evidence>
<dbReference type="InterPro" id="IPR006091">
    <property type="entry name" value="Acyl-CoA_Oxase/DH_mid-dom"/>
</dbReference>